<keyword evidence="1" id="KW-1133">Transmembrane helix</keyword>
<organism evidence="4 5">
    <name type="scientific">Phenylobacterium zucineum (strain HLK1)</name>
    <dbReference type="NCBI Taxonomy" id="450851"/>
    <lineage>
        <taxon>Bacteria</taxon>
        <taxon>Pseudomonadati</taxon>
        <taxon>Pseudomonadota</taxon>
        <taxon>Alphaproteobacteria</taxon>
        <taxon>Caulobacterales</taxon>
        <taxon>Caulobacteraceae</taxon>
        <taxon>Phenylobacterium</taxon>
    </lineage>
</organism>
<keyword evidence="1" id="KW-0812">Transmembrane</keyword>
<feature type="transmembrane region" description="Helical" evidence="1">
    <location>
        <begin position="189"/>
        <end position="210"/>
    </location>
</feature>
<dbReference type="PANTHER" id="PTHR30373">
    <property type="entry name" value="UPF0603 PROTEIN YGCG"/>
    <property type="match status" value="1"/>
</dbReference>
<keyword evidence="2" id="KW-0732">Signal</keyword>
<dbReference type="RefSeq" id="WP_012523602.1">
    <property type="nucleotide sequence ID" value="NC_011144.1"/>
</dbReference>
<gene>
    <name evidence="4" type="ordered locus">PHZ_c3055</name>
</gene>
<evidence type="ECO:0000313" key="4">
    <source>
        <dbReference type="EMBL" id="ACG79464.1"/>
    </source>
</evidence>
<dbReference type="Gene3D" id="3.10.310.50">
    <property type="match status" value="1"/>
</dbReference>
<dbReference type="KEGG" id="pzu:PHZ_c3055"/>
<feature type="domain" description="TPM" evidence="3">
    <location>
        <begin position="36"/>
        <end position="159"/>
    </location>
</feature>
<reference evidence="4 5" key="1">
    <citation type="journal article" date="2008" name="BMC Genomics">
        <title>Complete genome of Phenylobacterium zucineum - a novel facultative intracellular bacterium isolated from human erythroleukemia cell line K562.</title>
        <authorList>
            <person name="Luo Y."/>
            <person name="Xu X."/>
            <person name="Ding Z."/>
            <person name="Liu Z."/>
            <person name="Zhang B."/>
            <person name="Yan Z."/>
            <person name="Sun J."/>
            <person name="Hu S."/>
            <person name="Hu X."/>
        </authorList>
    </citation>
    <scope>NUCLEOTIDE SEQUENCE [LARGE SCALE GENOMIC DNA]</scope>
    <source>
        <strain evidence="4 5">HLK1</strain>
    </source>
</reference>
<evidence type="ECO:0000256" key="1">
    <source>
        <dbReference type="SAM" id="Phobius"/>
    </source>
</evidence>
<dbReference type="Pfam" id="PF04536">
    <property type="entry name" value="TPM_phosphatase"/>
    <property type="match status" value="1"/>
</dbReference>
<feature type="chain" id="PRO_5002825254" description="TPM domain-containing protein" evidence="2">
    <location>
        <begin position="26"/>
        <end position="268"/>
    </location>
</feature>
<dbReference type="HOGENOM" id="CLU_035211_2_3_5"/>
<dbReference type="PANTHER" id="PTHR30373:SF2">
    <property type="entry name" value="UPF0603 PROTEIN YGCG"/>
    <property type="match status" value="1"/>
</dbReference>
<evidence type="ECO:0000256" key="2">
    <source>
        <dbReference type="SAM" id="SignalP"/>
    </source>
</evidence>
<dbReference type="Proteomes" id="UP000001868">
    <property type="component" value="Chromosome"/>
</dbReference>
<feature type="signal peptide" evidence="2">
    <location>
        <begin position="1"/>
        <end position="25"/>
    </location>
</feature>
<protein>
    <recommendedName>
        <fullName evidence="3">TPM domain-containing protein</fullName>
    </recommendedName>
</protein>
<evidence type="ECO:0000259" key="3">
    <source>
        <dbReference type="Pfam" id="PF04536"/>
    </source>
</evidence>
<dbReference type="eggNOG" id="COG1512">
    <property type="taxonomic scope" value="Bacteria"/>
</dbReference>
<accession>B4R9K4</accession>
<dbReference type="InterPro" id="IPR007621">
    <property type="entry name" value="TPM_dom"/>
</dbReference>
<keyword evidence="1" id="KW-0472">Membrane</keyword>
<dbReference type="OrthoDB" id="9810918at2"/>
<name>B4R9K4_PHEZH</name>
<keyword evidence="5" id="KW-1185">Reference proteome</keyword>
<dbReference type="STRING" id="450851.PHZ_c3055"/>
<proteinExistence type="predicted"/>
<dbReference type="AlphaFoldDB" id="B4R9K4"/>
<evidence type="ECO:0000313" key="5">
    <source>
        <dbReference type="Proteomes" id="UP000001868"/>
    </source>
</evidence>
<sequence>MTLMQGARGLVLALLVLLVPAGALAQPKFPALTGRVVDNANLLSPQVEQQLTEELAGLETQTGRQVVVATVPDLQGYEIEEYGYQLGRTWAIGRKGEDDGVILLVAPSERKVRIEVGYGLEGVLTDALSSVILQSAVLPEFREGNYEQGIVNGTNEIVRQLALPDAEARANVARAEQAREARSSDGGSIIPVIFVMLVIFWILGGILRGFGGGRGRRRGGSAWWLLPLILSSGGGRHRGGGWGGGGGFGGGFGGGGGSFGGGGSSGSW</sequence>
<dbReference type="EMBL" id="CP000747">
    <property type="protein sequence ID" value="ACG79464.1"/>
    <property type="molecule type" value="Genomic_DNA"/>
</dbReference>